<evidence type="ECO:0000313" key="3">
    <source>
        <dbReference type="Proteomes" id="UP000587760"/>
    </source>
</evidence>
<keyword evidence="1" id="KW-1133">Transmembrane helix</keyword>
<dbReference type="RefSeq" id="WP_184743381.1">
    <property type="nucleotide sequence ID" value="NZ_JACHGJ010000001.1"/>
</dbReference>
<evidence type="ECO:0000256" key="1">
    <source>
        <dbReference type="SAM" id="Phobius"/>
    </source>
</evidence>
<dbReference type="EMBL" id="JACHGJ010000001">
    <property type="protein sequence ID" value="MBB6478917.1"/>
    <property type="molecule type" value="Genomic_DNA"/>
</dbReference>
<dbReference type="Proteomes" id="UP000587760">
    <property type="component" value="Unassembled WGS sequence"/>
</dbReference>
<accession>A0A841R6T7</accession>
<evidence type="ECO:0000313" key="2">
    <source>
        <dbReference type="EMBL" id="MBB6478917.1"/>
    </source>
</evidence>
<protein>
    <submittedName>
        <fullName evidence="2">Uncharacterized protein</fullName>
    </submittedName>
</protein>
<name>A0A841R6T7_9SPIO</name>
<keyword evidence="1" id="KW-0812">Transmembrane</keyword>
<proteinExistence type="predicted"/>
<sequence length="268" mass="31417">MKFKSIFFLFNIVVILSFALIFLLPLILLSGSYSTVFWKDNWYLALIFLILIAGLDGYFIINWNLFIYLEKEDWPNLTKYLEEKIYERGRFRRQYIRLMINTALAVSNLDKIERLSREISERKPSLLPKYALLLGIPPFLRDDSAASLMHYGEYKDIKNTADRDWVKWAYAFSLIRDNNREMAEAVLLEILESKNDFVLRLLTLFSLNSIGHKSETADEELSKYQDKFSDDRKWASYCDSLRGKNIFILLLTGLLDEARSWAKTPTAA</sequence>
<reference evidence="2 3" key="1">
    <citation type="submission" date="2020-08" db="EMBL/GenBank/DDBJ databases">
        <title>Genomic Encyclopedia of Type Strains, Phase IV (KMG-IV): sequencing the most valuable type-strain genomes for metagenomic binning, comparative biology and taxonomic classification.</title>
        <authorList>
            <person name="Goeker M."/>
        </authorList>
    </citation>
    <scope>NUCLEOTIDE SEQUENCE [LARGE SCALE GENOMIC DNA]</scope>
    <source>
        <strain evidence="2 3">DSM 2461</strain>
    </source>
</reference>
<comment type="caution">
    <text evidence="2">The sequence shown here is derived from an EMBL/GenBank/DDBJ whole genome shotgun (WGS) entry which is preliminary data.</text>
</comment>
<organism evidence="2 3">
    <name type="scientific">Spirochaeta isovalerica</name>
    <dbReference type="NCBI Taxonomy" id="150"/>
    <lineage>
        <taxon>Bacteria</taxon>
        <taxon>Pseudomonadati</taxon>
        <taxon>Spirochaetota</taxon>
        <taxon>Spirochaetia</taxon>
        <taxon>Spirochaetales</taxon>
        <taxon>Spirochaetaceae</taxon>
        <taxon>Spirochaeta</taxon>
    </lineage>
</organism>
<feature type="transmembrane region" description="Helical" evidence="1">
    <location>
        <begin position="7"/>
        <end position="30"/>
    </location>
</feature>
<dbReference type="AlphaFoldDB" id="A0A841R6T7"/>
<gene>
    <name evidence="2" type="ORF">HNR50_000550</name>
</gene>
<keyword evidence="1" id="KW-0472">Membrane</keyword>
<keyword evidence="3" id="KW-1185">Reference proteome</keyword>
<feature type="transmembrane region" description="Helical" evidence="1">
    <location>
        <begin position="42"/>
        <end position="61"/>
    </location>
</feature>